<dbReference type="SMR" id="A0A314KTQ5"/>
<evidence type="ECO:0000256" key="1">
    <source>
        <dbReference type="ARBA" id="ARBA00022741"/>
    </source>
</evidence>
<dbReference type="SMART" id="SM00053">
    <property type="entry name" value="DYNc"/>
    <property type="match status" value="1"/>
</dbReference>
<dbReference type="PANTHER" id="PTHR11566:SF193">
    <property type="entry name" value="DYNAMIN-RELATED PROTEIN 4C-LIKE"/>
    <property type="match status" value="1"/>
</dbReference>
<dbReference type="AlphaFoldDB" id="A0A314KTQ5"/>
<dbReference type="InterPro" id="IPR027417">
    <property type="entry name" value="P-loop_NTPase"/>
</dbReference>
<name>A0A314KTQ5_NICAT</name>
<evidence type="ECO:0000259" key="3">
    <source>
        <dbReference type="PROSITE" id="PS51718"/>
    </source>
</evidence>
<dbReference type="InterPro" id="IPR000375">
    <property type="entry name" value="Dynamin_stalk"/>
</dbReference>
<proteinExistence type="predicted"/>
<dbReference type="InterPro" id="IPR030381">
    <property type="entry name" value="G_DYNAMIN_dom"/>
</dbReference>
<dbReference type="Gene3D" id="3.40.50.300">
    <property type="entry name" value="P-loop containing nucleotide triphosphate hydrolases"/>
    <property type="match status" value="1"/>
</dbReference>
<sequence>MDISEKKSNSHPEDDYVPPIVSSYNDETILPPLFDCVDNLRRSLNVMQQCIQPPPVPTIVLVGDRCSGKSSLIASLIGIISLKGCFCTRVPVLIKLQNHHSCKLEFSLEFDGKTRTLRSSTDDDDEWCVALEISRATNTIAGSTNGISNNPLTLILKKKGFPNLTIVDLPGIPTLDEANKEIYERIHQMILNYITPEDRIILNVLSANTDSLPKTFESMNISDKVDKKCERTLVVVTNADNAPHKFLNELVLDKVTAMGLNYVCVRNNIDLESFKESEIIEATLFETNEFLSKINKSMVSIPVLARKLMIIQVKITSTDIQRKIKDRLNANVTELKKLPSQCFSTVAEALKAVMQYVTSAKKSLLTILPGGNQFDDNNEDSTMYKKSLQTMLDQYSVQLHSKNLEKKEDFLMEGQNEGVIIDVLMHHFDSHPQLQDSTRRVVQNLIAKKNDESINWVREIIGMEKLAIGYTCINPCYVDSCNRLLAQETTFMDTMNKNHSIINIEGIGEVDVEHLRNHLDVARLAFDLKMKTSAHWKIFSTRQVDLMALHMISAVRKMVIDNEMEEYIANYLTTSNEIKEAPEIAKKRQRLDESVKLLESSKEEVVKIGRKITSETLYLLGGNIRKRDIFSEKSPFIFFRLLVYVSLLTMF</sequence>
<accession>A0A314KTQ5</accession>
<organism evidence="4 5">
    <name type="scientific">Nicotiana attenuata</name>
    <name type="common">Coyote tobacco</name>
    <dbReference type="NCBI Taxonomy" id="49451"/>
    <lineage>
        <taxon>Eukaryota</taxon>
        <taxon>Viridiplantae</taxon>
        <taxon>Streptophyta</taxon>
        <taxon>Embryophyta</taxon>
        <taxon>Tracheophyta</taxon>
        <taxon>Spermatophyta</taxon>
        <taxon>Magnoliopsida</taxon>
        <taxon>eudicotyledons</taxon>
        <taxon>Gunneridae</taxon>
        <taxon>Pentapetalae</taxon>
        <taxon>asterids</taxon>
        <taxon>lamiids</taxon>
        <taxon>Solanales</taxon>
        <taxon>Solanaceae</taxon>
        <taxon>Nicotianoideae</taxon>
        <taxon>Nicotianeae</taxon>
        <taxon>Nicotiana</taxon>
    </lineage>
</organism>
<dbReference type="SUPFAM" id="SSF52540">
    <property type="entry name" value="P-loop containing nucleoside triphosphate hydrolases"/>
    <property type="match status" value="1"/>
</dbReference>
<dbReference type="GO" id="GO:0016020">
    <property type="term" value="C:membrane"/>
    <property type="evidence" value="ECO:0007669"/>
    <property type="project" value="TreeGrafter"/>
</dbReference>
<dbReference type="PROSITE" id="PS51718">
    <property type="entry name" value="G_DYNAMIN_2"/>
    <property type="match status" value="1"/>
</dbReference>
<dbReference type="Pfam" id="PF01031">
    <property type="entry name" value="Dynamin_M"/>
    <property type="match status" value="1"/>
</dbReference>
<dbReference type="InterPro" id="IPR001401">
    <property type="entry name" value="Dynamin_GTPase"/>
</dbReference>
<comment type="caution">
    <text evidence="4">The sequence shown here is derived from an EMBL/GenBank/DDBJ whole genome shotgun (WGS) entry which is preliminary data.</text>
</comment>
<keyword evidence="5" id="KW-1185">Reference proteome</keyword>
<evidence type="ECO:0000313" key="5">
    <source>
        <dbReference type="Proteomes" id="UP000187609"/>
    </source>
</evidence>
<dbReference type="GO" id="GO:0003924">
    <property type="term" value="F:GTPase activity"/>
    <property type="evidence" value="ECO:0007669"/>
    <property type="project" value="InterPro"/>
</dbReference>
<gene>
    <name evidence="4" type="primary">DRP4C_5</name>
    <name evidence="4" type="ORF">A4A49_09031</name>
</gene>
<dbReference type="InterPro" id="IPR045063">
    <property type="entry name" value="Dynamin_N"/>
</dbReference>
<dbReference type="Gramene" id="OIT32104">
    <property type="protein sequence ID" value="OIT32104"/>
    <property type="gene ID" value="A4A49_09031"/>
</dbReference>
<evidence type="ECO:0000256" key="2">
    <source>
        <dbReference type="ARBA" id="ARBA00023134"/>
    </source>
</evidence>
<reference evidence="4" key="1">
    <citation type="submission" date="2016-11" db="EMBL/GenBank/DDBJ databases">
        <title>The genome of Nicotiana attenuata.</title>
        <authorList>
            <person name="Xu S."/>
            <person name="Brockmoeller T."/>
            <person name="Gaquerel E."/>
            <person name="Navarro A."/>
            <person name="Kuhl H."/>
            <person name="Gase K."/>
            <person name="Ling Z."/>
            <person name="Zhou W."/>
            <person name="Kreitzer C."/>
            <person name="Stanke M."/>
            <person name="Tang H."/>
            <person name="Lyons E."/>
            <person name="Pandey P."/>
            <person name="Pandey S.P."/>
            <person name="Timmermann B."/>
            <person name="Baldwin I.T."/>
        </authorList>
    </citation>
    <scope>NUCLEOTIDE SEQUENCE [LARGE SCALE GENOMIC DNA]</scope>
    <source>
        <strain evidence="4">UT</strain>
    </source>
</reference>
<dbReference type="Gene3D" id="1.20.120.1240">
    <property type="entry name" value="Dynamin, middle domain"/>
    <property type="match status" value="1"/>
</dbReference>
<dbReference type="EMBL" id="MJEQ01001129">
    <property type="protein sequence ID" value="OIT32104.1"/>
    <property type="molecule type" value="Genomic_DNA"/>
</dbReference>
<dbReference type="PRINTS" id="PR00195">
    <property type="entry name" value="DYNAMIN"/>
</dbReference>
<dbReference type="GO" id="GO:0005525">
    <property type="term" value="F:GTP binding"/>
    <property type="evidence" value="ECO:0007669"/>
    <property type="project" value="InterPro"/>
</dbReference>
<dbReference type="InterPro" id="IPR022812">
    <property type="entry name" value="Dynamin"/>
</dbReference>
<dbReference type="STRING" id="49451.A0A314KTQ5"/>
<feature type="domain" description="Dynamin-type G" evidence="3">
    <location>
        <begin position="53"/>
        <end position="321"/>
    </location>
</feature>
<dbReference type="GO" id="GO:0005874">
    <property type="term" value="C:microtubule"/>
    <property type="evidence" value="ECO:0007669"/>
    <property type="project" value="TreeGrafter"/>
</dbReference>
<keyword evidence="1" id="KW-0547">Nucleotide-binding</keyword>
<evidence type="ECO:0000313" key="4">
    <source>
        <dbReference type="EMBL" id="OIT32104.1"/>
    </source>
</evidence>
<dbReference type="Proteomes" id="UP000187609">
    <property type="component" value="Unassembled WGS sequence"/>
</dbReference>
<dbReference type="GO" id="GO:0008017">
    <property type="term" value="F:microtubule binding"/>
    <property type="evidence" value="ECO:0007669"/>
    <property type="project" value="TreeGrafter"/>
</dbReference>
<protein>
    <submittedName>
        <fullName evidence="4">Dynamin-related protein 4c</fullName>
    </submittedName>
</protein>
<dbReference type="Pfam" id="PF00350">
    <property type="entry name" value="Dynamin_N"/>
    <property type="match status" value="1"/>
</dbReference>
<dbReference type="GO" id="GO:0005737">
    <property type="term" value="C:cytoplasm"/>
    <property type="evidence" value="ECO:0007669"/>
    <property type="project" value="TreeGrafter"/>
</dbReference>
<dbReference type="PANTHER" id="PTHR11566">
    <property type="entry name" value="DYNAMIN"/>
    <property type="match status" value="1"/>
</dbReference>
<keyword evidence="2" id="KW-0342">GTP-binding</keyword>